<keyword evidence="3" id="KW-1185">Reference proteome</keyword>
<dbReference type="Proteomes" id="UP000321580">
    <property type="component" value="Unassembled WGS sequence"/>
</dbReference>
<organism evidence="2 3">
    <name type="scientific">Phaeodactylibacter luteus</name>
    <dbReference type="NCBI Taxonomy" id="1564516"/>
    <lineage>
        <taxon>Bacteria</taxon>
        <taxon>Pseudomonadati</taxon>
        <taxon>Bacteroidota</taxon>
        <taxon>Saprospiria</taxon>
        <taxon>Saprospirales</taxon>
        <taxon>Haliscomenobacteraceae</taxon>
        <taxon>Phaeodactylibacter</taxon>
    </lineage>
</organism>
<dbReference type="RefSeq" id="WP_147169649.1">
    <property type="nucleotide sequence ID" value="NZ_VOOR01000096.1"/>
</dbReference>
<dbReference type="Gene3D" id="3.60.15.10">
    <property type="entry name" value="Ribonuclease Z/Hydroxyacylglutathione hydrolase-like"/>
    <property type="match status" value="1"/>
</dbReference>
<comment type="caution">
    <text evidence="2">The sequence shown here is derived from an EMBL/GenBank/DDBJ whole genome shotgun (WGS) entry which is preliminary data.</text>
</comment>
<keyword evidence="1" id="KW-0732">Signal</keyword>
<dbReference type="OrthoDB" id="9789133at2"/>
<dbReference type="InterPro" id="IPR050114">
    <property type="entry name" value="UPF0173_UPF0282_UlaG_hydrolase"/>
</dbReference>
<gene>
    <name evidence="2" type="ORF">FRY97_21285</name>
</gene>
<dbReference type="EMBL" id="VOOR01000096">
    <property type="protein sequence ID" value="TXB59423.1"/>
    <property type="molecule type" value="Genomic_DNA"/>
</dbReference>
<dbReference type="GO" id="GO:0016787">
    <property type="term" value="F:hydrolase activity"/>
    <property type="evidence" value="ECO:0007669"/>
    <property type="project" value="UniProtKB-KW"/>
</dbReference>
<name>A0A5C6RI14_9BACT</name>
<dbReference type="AlphaFoldDB" id="A0A5C6RI14"/>
<feature type="chain" id="PRO_5022792236" evidence="1">
    <location>
        <begin position="26"/>
        <end position="253"/>
    </location>
</feature>
<evidence type="ECO:0000313" key="2">
    <source>
        <dbReference type="EMBL" id="TXB59423.1"/>
    </source>
</evidence>
<reference evidence="2 3" key="1">
    <citation type="submission" date="2019-08" db="EMBL/GenBank/DDBJ databases">
        <title>Genome of Phaeodactylibacter luteus.</title>
        <authorList>
            <person name="Bowman J.P."/>
        </authorList>
    </citation>
    <scope>NUCLEOTIDE SEQUENCE [LARGE SCALE GENOMIC DNA]</scope>
    <source>
        <strain evidence="2 3">KCTC 42180</strain>
    </source>
</reference>
<dbReference type="InterPro" id="IPR036866">
    <property type="entry name" value="RibonucZ/Hydroxyglut_hydro"/>
</dbReference>
<dbReference type="Pfam" id="PF13483">
    <property type="entry name" value="Lactamase_B_3"/>
    <property type="match status" value="1"/>
</dbReference>
<proteinExistence type="predicted"/>
<evidence type="ECO:0000256" key="1">
    <source>
        <dbReference type="SAM" id="SignalP"/>
    </source>
</evidence>
<protein>
    <submittedName>
        <fullName evidence="2">MBL fold metallo-hydrolase</fullName>
    </submittedName>
</protein>
<dbReference type="PANTHER" id="PTHR43546:SF3">
    <property type="entry name" value="UPF0173 METAL-DEPENDENT HYDROLASE MJ1163"/>
    <property type="match status" value="1"/>
</dbReference>
<dbReference type="SUPFAM" id="SSF56281">
    <property type="entry name" value="Metallo-hydrolase/oxidoreductase"/>
    <property type="match status" value="1"/>
</dbReference>
<sequence>MLIALSRKLALALFALLAGSIVLPAQPDTLQGLIVHPVFHGTLVLETSSGTIFVDPYGGAERFEAFGQPSLVLITHPHGDHLNAETLRGLDLTASTLIAPSAVLEKLPEDIAFAKVVALSNGEEAAIGGVGVRAVPMYNLPEEGARHPKGWGNGYILESGGQRVYISGDTEDIPEMRQLEDIDIAFVCMNLPYTMDVHQAADGVSAFRPAVVYPYHYRQGDGSFSDVELFRQMVGEKAPQVEVRLRDWYPNMD</sequence>
<accession>A0A5C6RI14</accession>
<keyword evidence="2" id="KW-0378">Hydrolase</keyword>
<evidence type="ECO:0000313" key="3">
    <source>
        <dbReference type="Proteomes" id="UP000321580"/>
    </source>
</evidence>
<feature type="signal peptide" evidence="1">
    <location>
        <begin position="1"/>
        <end position="25"/>
    </location>
</feature>
<dbReference type="PANTHER" id="PTHR43546">
    <property type="entry name" value="UPF0173 METAL-DEPENDENT HYDROLASE MJ1163-RELATED"/>
    <property type="match status" value="1"/>
</dbReference>